<dbReference type="Gene3D" id="3.30.300.130">
    <property type="entry name" value="Fe-S cluster assembly (FSCA)"/>
    <property type="match status" value="1"/>
</dbReference>
<protein>
    <recommendedName>
        <fullName evidence="3">Scaffold protein Nfu/NifU N-terminal domain-containing protein</fullName>
    </recommendedName>
</protein>
<proteinExistence type="inferred from homology"/>
<dbReference type="SMART" id="SM00932">
    <property type="entry name" value="Nfu_N"/>
    <property type="match status" value="1"/>
</dbReference>
<dbReference type="Pfam" id="PF01106">
    <property type="entry name" value="NifU"/>
    <property type="match status" value="1"/>
</dbReference>
<dbReference type="InterPro" id="IPR035433">
    <property type="entry name" value="NFU1-like"/>
</dbReference>
<evidence type="ECO:0000313" key="4">
    <source>
        <dbReference type="EMBL" id="KAL3801161.1"/>
    </source>
</evidence>
<organism evidence="4 5">
    <name type="scientific">Cyclotella atomus</name>
    <dbReference type="NCBI Taxonomy" id="382360"/>
    <lineage>
        <taxon>Eukaryota</taxon>
        <taxon>Sar</taxon>
        <taxon>Stramenopiles</taxon>
        <taxon>Ochrophyta</taxon>
        <taxon>Bacillariophyta</taxon>
        <taxon>Coscinodiscophyceae</taxon>
        <taxon>Thalassiosirophycidae</taxon>
        <taxon>Stephanodiscales</taxon>
        <taxon>Stephanodiscaceae</taxon>
        <taxon>Cyclotella</taxon>
    </lineage>
</organism>
<accession>A0ABD3QP88</accession>
<dbReference type="InterPro" id="IPR034904">
    <property type="entry name" value="FSCA_dom_sf"/>
</dbReference>
<feature type="region of interest" description="Disordered" evidence="2">
    <location>
        <begin position="82"/>
        <end position="108"/>
    </location>
</feature>
<evidence type="ECO:0000256" key="1">
    <source>
        <dbReference type="ARBA" id="ARBA00006420"/>
    </source>
</evidence>
<keyword evidence="5" id="KW-1185">Reference proteome</keyword>
<dbReference type="EMBL" id="JALLPJ020000144">
    <property type="protein sequence ID" value="KAL3801161.1"/>
    <property type="molecule type" value="Genomic_DNA"/>
</dbReference>
<dbReference type="PANTHER" id="PTHR11178:SF1">
    <property type="entry name" value="NFU1 IRON-SULFUR CLUSTER SCAFFOLD HOMOLOG, MITOCHONDRIAL"/>
    <property type="match status" value="1"/>
</dbReference>
<comment type="similarity">
    <text evidence="1">Belongs to the NifU family.</text>
</comment>
<dbReference type="InterPro" id="IPR036498">
    <property type="entry name" value="Nfu/NifU_N_sf"/>
</dbReference>
<dbReference type="PANTHER" id="PTHR11178">
    <property type="entry name" value="IRON-SULFUR CLUSTER SCAFFOLD PROTEIN NFU-RELATED"/>
    <property type="match status" value="1"/>
</dbReference>
<evidence type="ECO:0000313" key="5">
    <source>
        <dbReference type="Proteomes" id="UP001530400"/>
    </source>
</evidence>
<dbReference type="AlphaFoldDB" id="A0ABD3QP88"/>
<evidence type="ECO:0000256" key="2">
    <source>
        <dbReference type="SAM" id="MobiDB-lite"/>
    </source>
</evidence>
<dbReference type="InterPro" id="IPR014824">
    <property type="entry name" value="Nfu/NifU_N"/>
</dbReference>
<sequence>MTGSLILRRSLSNALRQYASVSIPTRTAAASTTAINRLVTTATSRPPQKIHQSRIQTRSLFIQTATTPNPESLKFLPGRLVLSHNPQESPTSPPSSTEVESSNENDTNGFYVTRKDHDLIARSPLTKSLFALDSGIKSLYLGYDFITVTKYAEAKWSHLQTPIYGAIMDFYASNQPAVRGEPEITDTTILEEDSEVVAMIKELLESRIRPAVQEDGGDIRYIGFEEETGIVTVQLAGSCVGCPSSSVTLKNGVENMLMHYIPEVTNVVSLEEEAGDEEEGGADKEVVVEQTGNKKTKTYEERLAAAGIPFSD</sequence>
<reference evidence="4 5" key="1">
    <citation type="submission" date="2024-10" db="EMBL/GenBank/DDBJ databases">
        <title>Updated reference genomes for cyclostephanoid diatoms.</title>
        <authorList>
            <person name="Roberts W.R."/>
            <person name="Alverson A.J."/>
        </authorList>
    </citation>
    <scope>NUCLEOTIDE SEQUENCE [LARGE SCALE GENOMIC DNA]</scope>
    <source>
        <strain evidence="4 5">AJA010-31</strain>
    </source>
</reference>
<dbReference type="Proteomes" id="UP001530400">
    <property type="component" value="Unassembled WGS sequence"/>
</dbReference>
<dbReference type="InterPro" id="IPR001075">
    <property type="entry name" value="NIF_FeS_clus_asmbl_NifU_C"/>
</dbReference>
<feature type="compositionally biased region" description="Low complexity" evidence="2">
    <location>
        <begin position="85"/>
        <end position="108"/>
    </location>
</feature>
<comment type="caution">
    <text evidence="4">The sequence shown here is derived from an EMBL/GenBank/DDBJ whole genome shotgun (WGS) entry which is preliminary data.</text>
</comment>
<dbReference type="SUPFAM" id="SSF117916">
    <property type="entry name" value="Fe-S cluster assembly (FSCA) domain-like"/>
    <property type="match status" value="1"/>
</dbReference>
<evidence type="ECO:0000259" key="3">
    <source>
        <dbReference type="SMART" id="SM00932"/>
    </source>
</evidence>
<dbReference type="Pfam" id="PF08712">
    <property type="entry name" value="Nfu_N"/>
    <property type="match status" value="1"/>
</dbReference>
<feature type="domain" description="Scaffold protein Nfu/NifU N-terminal" evidence="3">
    <location>
        <begin position="62"/>
        <end position="174"/>
    </location>
</feature>
<dbReference type="PIRSF" id="PIRSF036773">
    <property type="entry name" value="HIRIP5"/>
    <property type="match status" value="1"/>
</dbReference>
<dbReference type="SUPFAM" id="SSF110836">
    <property type="entry name" value="Hypothetical protein SAV1430"/>
    <property type="match status" value="1"/>
</dbReference>
<dbReference type="FunFam" id="3.30.300.130:FF:000001">
    <property type="entry name" value="NFU1 iron-sulfur cluster scaffold"/>
    <property type="match status" value="1"/>
</dbReference>
<dbReference type="Gene3D" id="3.30.1370.70">
    <property type="entry name" value="Scaffold protein Nfu/NifU, N-terminal domain"/>
    <property type="match status" value="1"/>
</dbReference>
<name>A0ABD3QP88_9STRA</name>
<gene>
    <name evidence="4" type="ORF">ACHAWO_002732</name>
</gene>